<comment type="subcellular location">
    <subcellularLocation>
        <location evidence="1">Membrane</location>
        <topology evidence="1">Multi-pass membrane protein</topology>
    </subcellularLocation>
</comment>
<dbReference type="AlphaFoldDB" id="A0A5J9TAU4"/>
<feature type="transmembrane region" description="Helical" evidence="9">
    <location>
        <begin position="168"/>
        <end position="188"/>
    </location>
</feature>
<feature type="transmembrane region" description="Helical" evidence="9">
    <location>
        <begin position="105"/>
        <end position="128"/>
    </location>
</feature>
<name>A0A5J9TAU4_9POAL</name>
<evidence type="ECO:0000256" key="6">
    <source>
        <dbReference type="ARBA" id="ARBA00023136"/>
    </source>
</evidence>
<dbReference type="PANTHER" id="PTHR15362">
    <property type="entry name" value="PHOSPHATIDYLINOSITOL SYNTHASE"/>
    <property type="match status" value="1"/>
</dbReference>
<keyword evidence="4 9" id="KW-1133">Transmembrane helix</keyword>
<keyword evidence="11" id="KW-1185">Reference proteome</keyword>
<evidence type="ECO:0000256" key="2">
    <source>
        <dbReference type="ARBA" id="ARBA00022679"/>
    </source>
</evidence>
<evidence type="ECO:0008006" key="12">
    <source>
        <dbReference type="Google" id="ProtNLM"/>
    </source>
</evidence>
<keyword evidence="6 9" id="KW-0472">Membrane</keyword>
<dbReference type="InterPro" id="IPR043130">
    <property type="entry name" value="CDP-OH_PTrfase_TM_dom"/>
</dbReference>
<organism evidence="10 11">
    <name type="scientific">Eragrostis curvula</name>
    <name type="common">weeping love grass</name>
    <dbReference type="NCBI Taxonomy" id="38414"/>
    <lineage>
        <taxon>Eukaryota</taxon>
        <taxon>Viridiplantae</taxon>
        <taxon>Streptophyta</taxon>
        <taxon>Embryophyta</taxon>
        <taxon>Tracheophyta</taxon>
        <taxon>Spermatophyta</taxon>
        <taxon>Magnoliopsida</taxon>
        <taxon>Liliopsida</taxon>
        <taxon>Poales</taxon>
        <taxon>Poaceae</taxon>
        <taxon>PACMAD clade</taxon>
        <taxon>Chloridoideae</taxon>
        <taxon>Eragrostideae</taxon>
        <taxon>Eragrostidinae</taxon>
        <taxon>Eragrostis</taxon>
    </lineage>
</organism>
<feature type="compositionally biased region" description="Polar residues" evidence="8">
    <location>
        <begin position="76"/>
        <end position="85"/>
    </location>
</feature>
<protein>
    <recommendedName>
        <fullName evidence="12">CDP-diacylglycerol--inositol 3-phosphatidyltransferase</fullName>
    </recommendedName>
</protein>
<evidence type="ECO:0000256" key="9">
    <source>
        <dbReference type="SAM" id="Phobius"/>
    </source>
</evidence>
<dbReference type="Proteomes" id="UP000324897">
    <property type="component" value="Chromosome 3"/>
</dbReference>
<proteinExistence type="predicted"/>
<accession>A0A5J9TAU4</accession>
<dbReference type="Gene3D" id="1.20.120.1760">
    <property type="match status" value="1"/>
</dbReference>
<dbReference type="InterPro" id="IPR000462">
    <property type="entry name" value="CDP-OH_P_trans"/>
</dbReference>
<keyword evidence="3 9" id="KW-0812">Transmembrane</keyword>
<keyword evidence="5" id="KW-0443">Lipid metabolism</keyword>
<evidence type="ECO:0000256" key="3">
    <source>
        <dbReference type="ARBA" id="ARBA00022692"/>
    </source>
</evidence>
<dbReference type="GO" id="GO:0006661">
    <property type="term" value="P:phosphatidylinositol biosynthetic process"/>
    <property type="evidence" value="ECO:0007669"/>
    <property type="project" value="TreeGrafter"/>
</dbReference>
<keyword evidence="2" id="KW-0808">Transferase</keyword>
<evidence type="ECO:0000256" key="7">
    <source>
        <dbReference type="ARBA" id="ARBA00023264"/>
    </source>
</evidence>
<evidence type="ECO:0000256" key="5">
    <source>
        <dbReference type="ARBA" id="ARBA00023098"/>
    </source>
</evidence>
<sequence>PPIPPSLTPAAATSDDDAVKWVPKVGASAAGLLCDGPVPRYRRSAVPSSPPLRCPPVDGSGVAGQLGLLPPPPSDGTASTDGESNGDSRDPNKHTAAVNLRYFRIIINFIAFAVCFSNRALFAILYFFSFVLDGVDGWFARKFNQASTFGAVLDMTWLNFLDTAWFGYYKPLVSNVQVLYIMLFLFADEKSTSLLSVCRGVLKQSPLIVLVFICTLVGWAVKQITNVIQMKTAADACVVYDLKRSK</sequence>
<reference evidence="10 11" key="1">
    <citation type="journal article" date="2019" name="Sci. Rep.">
        <title>A high-quality genome of Eragrostis curvula grass provides insights into Poaceae evolution and supports new strategies to enhance forage quality.</title>
        <authorList>
            <person name="Carballo J."/>
            <person name="Santos B.A.C.M."/>
            <person name="Zappacosta D."/>
            <person name="Garbus I."/>
            <person name="Selva J.P."/>
            <person name="Gallo C.A."/>
            <person name="Diaz A."/>
            <person name="Albertini E."/>
            <person name="Caccamo M."/>
            <person name="Echenique V."/>
        </authorList>
    </citation>
    <scope>NUCLEOTIDE SEQUENCE [LARGE SCALE GENOMIC DNA]</scope>
    <source>
        <strain evidence="11">cv. Victoria</strain>
        <tissue evidence="10">Leaf</tissue>
    </source>
</reference>
<dbReference type="Gramene" id="TVU08486">
    <property type="protein sequence ID" value="TVU08486"/>
    <property type="gene ID" value="EJB05_41891"/>
</dbReference>
<keyword evidence="7" id="KW-1208">Phospholipid metabolism</keyword>
<dbReference type="OrthoDB" id="10251079at2759"/>
<gene>
    <name evidence="10" type="ORF">EJB05_41891</name>
</gene>
<dbReference type="GO" id="GO:0016020">
    <property type="term" value="C:membrane"/>
    <property type="evidence" value="ECO:0007669"/>
    <property type="project" value="UniProtKB-SubCell"/>
</dbReference>
<evidence type="ECO:0000313" key="10">
    <source>
        <dbReference type="EMBL" id="TVU08486.1"/>
    </source>
</evidence>
<evidence type="ECO:0000256" key="1">
    <source>
        <dbReference type="ARBA" id="ARBA00004141"/>
    </source>
</evidence>
<evidence type="ECO:0000313" key="11">
    <source>
        <dbReference type="Proteomes" id="UP000324897"/>
    </source>
</evidence>
<comment type="caution">
    <text evidence="10">The sequence shown here is derived from an EMBL/GenBank/DDBJ whole genome shotgun (WGS) entry which is preliminary data.</text>
</comment>
<feature type="transmembrane region" description="Helical" evidence="9">
    <location>
        <begin position="200"/>
        <end position="221"/>
    </location>
</feature>
<dbReference type="Pfam" id="PF01066">
    <property type="entry name" value="CDP-OH_P_transf"/>
    <property type="match status" value="1"/>
</dbReference>
<evidence type="ECO:0000256" key="4">
    <source>
        <dbReference type="ARBA" id="ARBA00022989"/>
    </source>
</evidence>
<dbReference type="GO" id="GO:0003881">
    <property type="term" value="F:CDP-diacylglycerol-inositol 3-phosphatidyltransferase activity"/>
    <property type="evidence" value="ECO:0007669"/>
    <property type="project" value="TreeGrafter"/>
</dbReference>
<dbReference type="PANTHER" id="PTHR15362:SF4">
    <property type="entry name" value="CDP-DIACYLGLYCEROL--INOSITOL 3-PHOSPHATIDYLTRANSFERASE"/>
    <property type="match status" value="1"/>
</dbReference>
<dbReference type="GO" id="GO:0005794">
    <property type="term" value="C:Golgi apparatus"/>
    <property type="evidence" value="ECO:0007669"/>
    <property type="project" value="TreeGrafter"/>
</dbReference>
<evidence type="ECO:0000256" key="8">
    <source>
        <dbReference type="SAM" id="MobiDB-lite"/>
    </source>
</evidence>
<feature type="region of interest" description="Disordered" evidence="8">
    <location>
        <begin position="65"/>
        <end position="92"/>
    </location>
</feature>
<dbReference type="EMBL" id="RWGY01000039">
    <property type="protein sequence ID" value="TVU08486.1"/>
    <property type="molecule type" value="Genomic_DNA"/>
</dbReference>
<feature type="non-terminal residue" evidence="10">
    <location>
        <position position="1"/>
    </location>
</feature>